<keyword evidence="3" id="KW-1185">Reference proteome</keyword>
<dbReference type="Pfam" id="PF13751">
    <property type="entry name" value="DDE_Tnp_1_6"/>
    <property type="match status" value="1"/>
</dbReference>
<protein>
    <recommendedName>
        <fullName evidence="1">Transposase DDE domain-containing protein</fullName>
    </recommendedName>
</protein>
<evidence type="ECO:0000259" key="1">
    <source>
        <dbReference type="Pfam" id="PF13751"/>
    </source>
</evidence>
<comment type="caution">
    <text evidence="2">The sequence shown here is derived from an EMBL/GenBank/DDBJ whole genome shotgun (WGS) entry which is preliminary data.</text>
</comment>
<gene>
    <name evidence="2" type="ORF">HGP29_22575</name>
</gene>
<sequence>MFGQLKGNKGFKRFFMKGLDKIEVKLGLVFLSMNILKYTRNLKKD</sequence>
<accession>A0A7X8SPH8</accession>
<evidence type="ECO:0000313" key="2">
    <source>
        <dbReference type="EMBL" id="NLR94004.1"/>
    </source>
</evidence>
<organism evidence="2 3">
    <name type="scientific">Flammeovirga agarivorans</name>
    <dbReference type="NCBI Taxonomy" id="2726742"/>
    <lineage>
        <taxon>Bacteria</taxon>
        <taxon>Pseudomonadati</taxon>
        <taxon>Bacteroidota</taxon>
        <taxon>Cytophagia</taxon>
        <taxon>Cytophagales</taxon>
        <taxon>Flammeovirgaceae</taxon>
        <taxon>Flammeovirga</taxon>
    </lineage>
</organism>
<feature type="domain" description="Transposase DDE" evidence="1">
    <location>
        <begin position="1"/>
        <end position="38"/>
    </location>
</feature>
<dbReference type="AlphaFoldDB" id="A0A7X8SPH8"/>
<evidence type="ECO:0000313" key="3">
    <source>
        <dbReference type="Proteomes" id="UP000585050"/>
    </source>
</evidence>
<proteinExistence type="predicted"/>
<reference evidence="2 3" key="1">
    <citation type="submission" date="2020-04" db="EMBL/GenBank/DDBJ databases">
        <title>Flammeovirga sp. SR4, a novel species isolated from seawater.</title>
        <authorList>
            <person name="Wang X."/>
        </authorList>
    </citation>
    <scope>NUCLEOTIDE SEQUENCE [LARGE SCALE GENOMIC DNA]</scope>
    <source>
        <strain evidence="2 3">SR4</strain>
    </source>
</reference>
<dbReference type="InterPro" id="IPR025668">
    <property type="entry name" value="Tnp_DDE_dom"/>
</dbReference>
<dbReference type="EMBL" id="JABAIL010000009">
    <property type="protein sequence ID" value="NLR94004.1"/>
    <property type="molecule type" value="Genomic_DNA"/>
</dbReference>
<name>A0A7X8SPH8_9BACT</name>
<dbReference type="Proteomes" id="UP000585050">
    <property type="component" value="Unassembled WGS sequence"/>
</dbReference>